<feature type="compositionally biased region" description="Low complexity" evidence="1">
    <location>
        <begin position="39"/>
        <end position="49"/>
    </location>
</feature>
<organism evidence="2 3">
    <name type="scientific">Triticum urartu</name>
    <name type="common">Red wild einkorn</name>
    <name type="synonym">Crithodium urartu</name>
    <dbReference type="NCBI Taxonomy" id="4572"/>
    <lineage>
        <taxon>Eukaryota</taxon>
        <taxon>Viridiplantae</taxon>
        <taxon>Streptophyta</taxon>
        <taxon>Embryophyta</taxon>
        <taxon>Tracheophyta</taxon>
        <taxon>Spermatophyta</taxon>
        <taxon>Magnoliopsida</taxon>
        <taxon>Liliopsida</taxon>
        <taxon>Poales</taxon>
        <taxon>Poaceae</taxon>
        <taxon>BOP clade</taxon>
        <taxon>Pooideae</taxon>
        <taxon>Triticodae</taxon>
        <taxon>Triticeae</taxon>
        <taxon>Triticinae</taxon>
        <taxon>Triticum</taxon>
    </lineage>
</organism>
<reference evidence="3" key="1">
    <citation type="journal article" date="2013" name="Nature">
        <title>Draft genome of the wheat A-genome progenitor Triticum urartu.</title>
        <authorList>
            <person name="Ling H.Q."/>
            <person name="Zhao S."/>
            <person name="Liu D."/>
            <person name="Wang J."/>
            <person name="Sun H."/>
            <person name="Zhang C."/>
            <person name="Fan H."/>
            <person name="Li D."/>
            <person name="Dong L."/>
            <person name="Tao Y."/>
            <person name="Gao C."/>
            <person name="Wu H."/>
            <person name="Li Y."/>
            <person name="Cui Y."/>
            <person name="Guo X."/>
            <person name="Zheng S."/>
            <person name="Wang B."/>
            <person name="Yu K."/>
            <person name="Liang Q."/>
            <person name="Yang W."/>
            <person name="Lou X."/>
            <person name="Chen J."/>
            <person name="Feng M."/>
            <person name="Jian J."/>
            <person name="Zhang X."/>
            <person name="Luo G."/>
            <person name="Jiang Y."/>
            <person name="Liu J."/>
            <person name="Wang Z."/>
            <person name="Sha Y."/>
            <person name="Zhang B."/>
            <person name="Wu H."/>
            <person name="Tang D."/>
            <person name="Shen Q."/>
            <person name="Xue P."/>
            <person name="Zou S."/>
            <person name="Wang X."/>
            <person name="Liu X."/>
            <person name="Wang F."/>
            <person name="Yang Y."/>
            <person name="An X."/>
            <person name="Dong Z."/>
            <person name="Zhang K."/>
            <person name="Zhang X."/>
            <person name="Luo M.C."/>
            <person name="Dvorak J."/>
            <person name="Tong Y."/>
            <person name="Wang J."/>
            <person name="Yang H."/>
            <person name="Li Z."/>
            <person name="Wang D."/>
            <person name="Zhang A."/>
            <person name="Wang J."/>
        </authorList>
    </citation>
    <scope>NUCLEOTIDE SEQUENCE</scope>
    <source>
        <strain evidence="3">cv. G1812</strain>
    </source>
</reference>
<dbReference type="AlphaFoldDB" id="A0A8R7P6S4"/>
<dbReference type="EnsemblPlants" id="TuG1812G0100001621.01.T01">
    <property type="protein sequence ID" value="TuG1812G0100001621.01.T01.cds318985"/>
    <property type="gene ID" value="TuG1812G0100001621.01"/>
</dbReference>
<sequence>MAWPQHTRPWRGWPHVEHPPASREDKGPPSSLDRTLALSFPSSPLSRSIPSPPERHRRHAASIAAATVVPSPTERVLPLHRRPLTQPQPPDVAGSPYIDRIEVIFNLRTAAHRLRFGLTGASSSPLCSPTGS</sequence>
<evidence type="ECO:0000313" key="3">
    <source>
        <dbReference type="Proteomes" id="UP000015106"/>
    </source>
</evidence>
<reference evidence="2" key="3">
    <citation type="submission" date="2022-06" db="UniProtKB">
        <authorList>
            <consortium name="EnsemblPlants"/>
        </authorList>
    </citation>
    <scope>IDENTIFICATION</scope>
</reference>
<feature type="region of interest" description="Disordered" evidence="1">
    <location>
        <begin position="1"/>
        <end position="57"/>
    </location>
</feature>
<name>A0A8R7P6S4_TRIUA</name>
<dbReference type="Gramene" id="TuG1812G0100001621.01.T01">
    <property type="protein sequence ID" value="TuG1812G0100001621.01.T01.cds318985"/>
    <property type="gene ID" value="TuG1812G0100001621.01"/>
</dbReference>
<protein>
    <submittedName>
        <fullName evidence="2">Uncharacterized protein</fullName>
    </submittedName>
</protein>
<accession>A0A8R7P6S4</accession>
<reference evidence="2" key="2">
    <citation type="submission" date="2018-03" db="EMBL/GenBank/DDBJ databases">
        <title>The Triticum urartu genome reveals the dynamic nature of wheat genome evolution.</title>
        <authorList>
            <person name="Ling H."/>
            <person name="Ma B."/>
            <person name="Shi X."/>
            <person name="Liu H."/>
            <person name="Dong L."/>
            <person name="Sun H."/>
            <person name="Cao Y."/>
            <person name="Gao Q."/>
            <person name="Zheng S."/>
            <person name="Li Y."/>
            <person name="Yu Y."/>
            <person name="Du H."/>
            <person name="Qi M."/>
            <person name="Li Y."/>
            <person name="Yu H."/>
            <person name="Cui Y."/>
            <person name="Wang N."/>
            <person name="Chen C."/>
            <person name="Wu H."/>
            <person name="Zhao Y."/>
            <person name="Zhang J."/>
            <person name="Li Y."/>
            <person name="Zhou W."/>
            <person name="Zhang B."/>
            <person name="Hu W."/>
            <person name="Eijk M."/>
            <person name="Tang J."/>
            <person name="Witsenboer H."/>
            <person name="Zhao S."/>
            <person name="Li Z."/>
            <person name="Zhang A."/>
            <person name="Wang D."/>
            <person name="Liang C."/>
        </authorList>
    </citation>
    <scope>NUCLEOTIDE SEQUENCE [LARGE SCALE GENOMIC DNA]</scope>
    <source>
        <strain evidence="2">cv. G1812</strain>
    </source>
</reference>
<feature type="compositionally biased region" description="Basic and acidic residues" evidence="1">
    <location>
        <begin position="14"/>
        <end position="27"/>
    </location>
</feature>
<dbReference type="Proteomes" id="UP000015106">
    <property type="component" value="Chromosome 1"/>
</dbReference>
<proteinExistence type="predicted"/>
<keyword evidence="3" id="KW-1185">Reference proteome</keyword>
<evidence type="ECO:0000313" key="2">
    <source>
        <dbReference type="EnsemblPlants" id="TuG1812G0100001621.01.T01.cds318985"/>
    </source>
</evidence>
<evidence type="ECO:0000256" key="1">
    <source>
        <dbReference type="SAM" id="MobiDB-lite"/>
    </source>
</evidence>